<comment type="subcellular location">
    <subcellularLocation>
        <location evidence="1">Cell membrane</location>
        <topology evidence="1">Multi-pass membrane protein</topology>
    </subcellularLocation>
    <subcellularLocation>
        <location evidence="6">Membrane</location>
        <topology evidence="6">Multi-pass membrane protein</topology>
    </subcellularLocation>
</comment>
<dbReference type="PANTHER" id="PTHR30625">
    <property type="entry name" value="PROTEIN TOLQ"/>
    <property type="match status" value="1"/>
</dbReference>
<feature type="transmembrane region" description="Helical" evidence="7">
    <location>
        <begin position="20"/>
        <end position="43"/>
    </location>
</feature>
<feature type="transmembrane region" description="Helical" evidence="7">
    <location>
        <begin position="153"/>
        <end position="176"/>
    </location>
</feature>
<dbReference type="GO" id="GO:0005886">
    <property type="term" value="C:plasma membrane"/>
    <property type="evidence" value="ECO:0007669"/>
    <property type="project" value="UniProtKB-SubCell"/>
</dbReference>
<evidence type="ECO:0000256" key="1">
    <source>
        <dbReference type="ARBA" id="ARBA00004651"/>
    </source>
</evidence>
<keyword evidence="6" id="KW-0813">Transport</keyword>
<evidence type="ECO:0000313" key="9">
    <source>
        <dbReference type="EMBL" id="BBO80677.1"/>
    </source>
</evidence>
<dbReference type="Proteomes" id="UP000425960">
    <property type="component" value="Chromosome"/>
</dbReference>
<name>A0A5K7ZL13_9BACT</name>
<sequence length="213" mass="23677">MIDLGAMLKTFIYLISSSLLYPVLLLLVGLTLVIIVYGGSFLAEWLERVRLKSCAPQSLPQLLKSGQPSASVSHRVNRYVRALQQIRRQDGDVEVSVENLLQETSLKLWKSMDRLRILVRAAPSLGLIGTLIPMGTGLAALGQGDMTRLTTDLVIAFTTTVVGLAIGTLAFFLYTVRRRWIEEDIKNMELATDMLMPDEKRSGYEILKTAANH</sequence>
<keyword evidence="3 7" id="KW-0812">Transmembrane</keyword>
<proteinExistence type="inferred from homology"/>
<keyword evidence="6" id="KW-0653">Protein transport</keyword>
<evidence type="ECO:0000259" key="8">
    <source>
        <dbReference type="Pfam" id="PF01618"/>
    </source>
</evidence>
<dbReference type="EMBL" id="AP021876">
    <property type="protein sequence ID" value="BBO80677.1"/>
    <property type="molecule type" value="Genomic_DNA"/>
</dbReference>
<accession>A0A5K7ZL13</accession>
<evidence type="ECO:0000256" key="6">
    <source>
        <dbReference type="RuleBase" id="RU004057"/>
    </source>
</evidence>
<dbReference type="GO" id="GO:0017038">
    <property type="term" value="P:protein import"/>
    <property type="evidence" value="ECO:0007669"/>
    <property type="project" value="TreeGrafter"/>
</dbReference>
<evidence type="ECO:0000256" key="2">
    <source>
        <dbReference type="ARBA" id="ARBA00022475"/>
    </source>
</evidence>
<dbReference type="RefSeq" id="WP_231714074.1">
    <property type="nucleotide sequence ID" value="NZ_AP021876.1"/>
</dbReference>
<organism evidence="9 10">
    <name type="scientific">Desulfosarcina ovata subsp. sediminis</name>
    <dbReference type="NCBI Taxonomy" id="885957"/>
    <lineage>
        <taxon>Bacteria</taxon>
        <taxon>Pseudomonadati</taxon>
        <taxon>Thermodesulfobacteriota</taxon>
        <taxon>Desulfobacteria</taxon>
        <taxon>Desulfobacterales</taxon>
        <taxon>Desulfosarcinaceae</taxon>
        <taxon>Desulfosarcina</taxon>
    </lineage>
</organism>
<keyword evidence="4 7" id="KW-1133">Transmembrane helix</keyword>
<evidence type="ECO:0000256" key="7">
    <source>
        <dbReference type="SAM" id="Phobius"/>
    </source>
</evidence>
<evidence type="ECO:0000256" key="3">
    <source>
        <dbReference type="ARBA" id="ARBA00022692"/>
    </source>
</evidence>
<dbReference type="AlphaFoldDB" id="A0A5K7ZL13"/>
<feature type="transmembrane region" description="Helical" evidence="7">
    <location>
        <begin position="117"/>
        <end position="141"/>
    </location>
</feature>
<evidence type="ECO:0000313" key="10">
    <source>
        <dbReference type="Proteomes" id="UP000425960"/>
    </source>
</evidence>
<dbReference type="InterPro" id="IPR002898">
    <property type="entry name" value="MotA_ExbB_proton_chnl"/>
</dbReference>
<dbReference type="KEGG" id="dov:DSCO28_12430"/>
<reference evidence="9 10" key="1">
    <citation type="submission" date="2019-11" db="EMBL/GenBank/DDBJ databases">
        <title>Comparative genomics of hydrocarbon-degrading Desulfosarcina strains.</title>
        <authorList>
            <person name="Watanabe M."/>
            <person name="Kojima H."/>
            <person name="Fukui M."/>
        </authorList>
    </citation>
    <scope>NUCLEOTIDE SEQUENCE [LARGE SCALE GENOMIC DNA]</scope>
    <source>
        <strain evidence="9 10">28bB2T</strain>
    </source>
</reference>
<evidence type="ECO:0000256" key="4">
    <source>
        <dbReference type="ARBA" id="ARBA00022989"/>
    </source>
</evidence>
<protein>
    <recommendedName>
        <fullName evidence="8">MotA/TolQ/ExbB proton channel domain-containing protein</fullName>
    </recommendedName>
</protein>
<feature type="domain" description="MotA/TolQ/ExbB proton channel" evidence="8">
    <location>
        <begin position="88"/>
        <end position="189"/>
    </location>
</feature>
<dbReference type="PANTHER" id="PTHR30625:SF3">
    <property type="entry name" value="TOL-PAL SYSTEM PROTEIN TOLQ"/>
    <property type="match status" value="1"/>
</dbReference>
<dbReference type="InterPro" id="IPR050790">
    <property type="entry name" value="ExbB/TolQ_transport"/>
</dbReference>
<evidence type="ECO:0000256" key="5">
    <source>
        <dbReference type="ARBA" id="ARBA00023136"/>
    </source>
</evidence>
<gene>
    <name evidence="9" type="ORF">DSCO28_12430</name>
</gene>
<keyword evidence="2" id="KW-1003">Cell membrane</keyword>
<dbReference type="Pfam" id="PF01618">
    <property type="entry name" value="MotA_ExbB"/>
    <property type="match status" value="1"/>
</dbReference>
<keyword evidence="5 7" id="KW-0472">Membrane</keyword>
<comment type="similarity">
    <text evidence="6">Belongs to the exbB/tolQ family.</text>
</comment>